<evidence type="ECO:0000256" key="7">
    <source>
        <dbReference type="SAM" id="Phobius"/>
    </source>
</evidence>
<accession>A0A212RD44</accession>
<comment type="similarity">
    <text evidence="2">Belongs to the EamA transporter family.</text>
</comment>
<feature type="transmembrane region" description="Helical" evidence="7">
    <location>
        <begin position="77"/>
        <end position="96"/>
    </location>
</feature>
<gene>
    <name evidence="9" type="ORF">SAMN02746019_00011640</name>
</gene>
<keyword evidence="6 7" id="KW-0472">Membrane</keyword>
<feature type="transmembrane region" description="Helical" evidence="7">
    <location>
        <begin position="257"/>
        <end position="276"/>
    </location>
</feature>
<keyword evidence="3" id="KW-1003">Cell membrane</keyword>
<dbReference type="RefSeq" id="WP_088571825.1">
    <property type="nucleotide sequence ID" value="NZ_FYEK01000044.1"/>
</dbReference>
<feature type="transmembrane region" description="Helical" evidence="7">
    <location>
        <begin position="165"/>
        <end position="182"/>
    </location>
</feature>
<feature type="transmembrane region" description="Helical" evidence="7">
    <location>
        <begin position="42"/>
        <end position="65"/>
    </location>
</feature>
<comment type="subcellular location">
    <subcellularLocation>
        <location evidence="1">Cell membrane</location>
        <topology evidence="1">Multi-pass membrane protein</topology>
    </subcellularLocation>
</comment>
<evidence type="ECO:0000256" key="6">
    <source>
        <dbReference type="ARBA" id="ARBA00023136"/>
    </source>
</evidence>
<protein>
    <submittedName>
        <fullName evidence="9">Permease of the drug/metabolite transporter (DMT) superfamily</fullName>
    </submittedName>
</protein>
<dbReference type="Proteomes" id="UP000197025">
    <property type="component" value="Unassembled WGS sequence"/>
</dbReference>
<sequence length="319" mass="33840">MKATARIRVAFPPWVTGGLLVNLATFTWATNMILGRWLRESIGPFTLSALRFALAVLCFGILLRARPPTERRPGPDLPLLLAMALTGVAFFAPTLYGGLRETTAVNATLINGLGPLITGLLAALLIREPFSLRQGIAALLGLIGVGIVISGGSPTRWGSLRGQRGDLMVLAALTLWGLYSVLGRRVMARRSALSATALSMALALPLLIPAALLEQRFLPLQGRPEVALAVLYIGISPTVLGFLAWNAGVRRLGPGGAMMFYNTLPLYGALLGHFLLREPLGLAHLIGGALILGAGLWAAASPPARAPRSERNDQMDYAS</sequence>
<feature type="transmembrane region" description="Helical" evidence="7">
    <location>
        <begin position="226"/>
        <end position="245"/>
    </location>
</feature>
<proteinExistence type="inferred from homology"/>
<feature type="transmembrane region" description="Helical" evidence="7">
    <location>
        <begin position="108"/>
        <end position="126"/>
    </location>
</feature>
<keyword evidence="4 7" id="KW-0812">Transmembrane</keyword>
<dbReference type="Pfam" id="PF00892">
    <property type="entry name" value="EamA"/>
    <property type="match status" value="2"/>
</dbReference>
<evidence type="ECO:0000259" key="8">
    <source>
        <dbReference type="Pfam" id="PF00892"/>
    </source>
</evidence>
<dbReference type="SUPFAM" id="SSF103481">
    <property type="entry name" value="Multidrug resistance efflux transporter EmrE"/>
    <property type="match status" value="2"/>
</dbReference>
<dbReference type="EMBL" id="FYEK01000044">
    <property type="protein sequence ID" value="SNB70163.1"/>
    <property type="molecule type" value="Genomic_DNA"/>
</dbReference>
<dbReference type="InParanoid" id="A0A212RD44"/>
<feature type="domain" description="EamA" evidence="8">
    <location>
        <begin position="164"/>
        <end position="294"/>
    </location>
</feature>
<evidence type="ECO:0000256" key="5">
    <source>
        <dbReference type="ARBA" id="ARBA00022989"/>
    </source>
</evidence>
<reference evidence="10" key="1">
    <citation type="submission" date="2017-06" db="EMBL/GenBank/DDBJ databases">
        <authorList>
            <person name="Varghese N."/>
            <person name="Submissions S."/>
        </authorList>
    </citation>
    <scope>NUCLEOTIDE SEQUENCE [LARGE SCALE GENOMIC DNA]</scope>
    <source>
        <strain evidence="10">JAD2</strain>
    </source>
</reference>
<feature type="transmembrane region" description="Helical" evidence="7">
    <location>
        <begin position="12"/>
        <end position="30"/>
    </location>
</feature>
<dbReference type="InterPro" id="IPR000620">
    <property type="entry name" value="EamA_dom"/>
</dbReference>
<dbReference type="PANTHER" id="PTHR42920:SF5">
    <property type="entry name" value="EAMA DOMAIN-CONTAINING PROTEIN"/>
    <property type="match status" value="1"/>
</dbReference>
<evidence type="ECO:0000256" key="1">
    <source>
        <dbReference type="ARBA" id="ARBA00004651"/>
    </source>
</evidence>
<evidence type="ECO:0000313" key="10">
    <source>
        <dbReference type="Proteomes" id="UP000197025"/>
    </source>
</evidence>
<dbReference type="FunCoup" id="A0A212RD44">
    <property type="interactions" value="44"/>
</dbReference>
<name>A0A212RD44_9CHLR</name>
<evidence type="ECO:0000313" key="9">
    <source>
        <dbReference type="EMBL" id="SNB70163.1"/>
    </source>
</evidence>
<keyword evidence="10" id="KW-1185">Reference proteome</keyword>
<feature type="domain" description="EamA" evidence="8">
    <location>
        <begin position="17"/>
        <end position="149"/>
    </location>
</feature>
<dbReference type="InterPro" id="IPR037185">
    <property type="entry name" value="EmrE-like"/>
</dbReference>
<dbReference type="PANTHER" id="PTHR42920">
    <property type="entry name" value="OS03G0707200 PROTEIN-RELATED"/>
    <property type="match status" value="1"/>
</dbReference>
<feature type="transmembrane region" description="Helical" evidence="7">
    <location>
        <begin position="194"/>
        <end position="214"/>
    </location>
</feature>
<feature type="transmembrane region" description="Helical" evidence="7">
    <location>
        <begin position="282"/>
        <end position="300"/>
    </location>
</feature>
<organism evidence="9 10">
    <name type="scientific">Thermoflexus hugenholtzii JAD2</name>
    <dbReference type="NCBI Taxonomy" id="877466"/>
    <lineage>
        <taxon>Bacteria</taxon>
        <taxon>Bacillati</taxon>
        <taxon>Chloroflexota</taxon>
        <taxon>Thermoflexia</taxon>
        <taxon>Thermoflexales</taxon>
        <taxon>Thermoflexaceae</taxon>
        <taxon>Thermoflexus</taxon>
    </lineage>
</organism>
<evidence type="ECO:0000256" key="4">
    <source>
        <dbReference type="ARBA" id="ARBA00022692"/>
    </source>
</evidence>
<dbReference type="GO" id="GO:0005886">
    <property type="term" value="C:plasma membrane"/>
    <property type="evidence" value="ECO:0007669"/>
    <property type="project" value="UniProtKB-SubCell"/>
</dbReference>
<feature type="transmembrane region" description="Helical" evidence="7">
    <location>
        <begin position="135"/>
        <end position="153"/>
    </location>
</feature>
<evidence type="ECO:0000256" key="2">
    <source>
        <dbReference type="ARBA" id="ARBA00007362"/>
    </source>
</evidence>
<keyword evidence="5 7" id="KW-1133">Transmembrane helix</keyword>
<dbReference type="InterPro" id="IPR051258">
    <property type="entry name" value="Diverse_Substrate_Transporter"/>
</dbReference>
<dbReference type="OrthoDB" id="9805239at2"/>
<dbReference type="AlphaFoldDB" id="A0A212RD44"/>
<evidence type="ECO:0000256" key="3">
    <source>
        <dbReference type="ARBA" id="ARBA00022475"/>
    </source>
</evidence>